<protein>
    <submittedName>
        <fullName evidence="1">Uncharacterized protein</fullName>
    </submittedName>
</protein>
<keyword evidence="2" id="KW-1185">Reference proteome</keyword>
<organism evidence="1 2">
    <name type="scientific">Dialister succinatiphilus YIT 11850</name>
    <dbReference type="NCBI Taxonomy" id="742743"/>
    <lineage>
        <taxon>Bacteria</taxon>
        <taxon>Bacillati</taxon>
        <taxon>Bacillota</taxon>
        <taxon>Negativicutes</taxon>
        <taxon>Veillonellales</taxon>
        <taxon>Veillonellaceae</taxon>
        <taxon>Dialister</taxon>
    </lineage>
</organism>
<proteinExistence type="predicted"/>
<gene>
    <name evidence="1" type="ORF">HMPREF9453_00236</name>
</gene>
<evidence type="ECO:0000313" key="1">
    <source>
        <dbReference type="EMBL" id="EHO63876.1"/>
    </source>
</evidence>
<dbReference type="Proteomes" id="UP000003277">
    <property type="component" value="Unassembled WGS sequence"/>
</dbReference>
<comment type="caution">
    <text evidence="1">The sequence shown here is derived from an EMBL/GenBank/DDBJ whole genome shotgun (WGS) entry which is preliminary data.</text>
</comment>
<dbReference type="AlphaFoldDB" id="H1CXZ8"/>
<dbReference type="EMBL" id="ADLT01000007">
    <property type="protein sequence ID" value="EHO63876.1"/>
    <property type="molecule type" value="Genomic_DNA"/>
</dbReference>
<dbReference type="PATRIC" id="fig|742743.3.peg.237"/>
<accession>H1CXZ8</accession>
<dbReference type="HOGENOM" id="CLU_1989085_0_0_9"/>
<evidence type="ECO:0000313" key="2">
    <source>
        <dbReference type="Proteomes" id="UP000003277"/>
    </source>
</evidence>
<sequence length="125" mass="14142">MRGEICSPITCSLHPPNLGQRGIHTEIHLGTAETNHRFYSYRMKRQGRSWSGEGMEHLVWVLTARKNKTLTQAFLYHANGTNYKKMDKAMHKAAAQAERKIAQDGLSAAQKHKAKDIGRDVWKAA</sequence>
<reference evidence="1 2" key="1">
    <citation type="submission" date="2011-11" db="EMBL/GenBank/DDBJ databases">
        <title>The Genome Sequence of Dialister succinatiphilus YIT 11850.</title>
        <authorList>
            <consortium name="The Broad Institute Genome Sequencing Platform"/>
            <person name="Earl A."/>
            <person name="Ward D."/>
            <person name="Feldgarden M."/>
            <person name="Gevers D."/>
            <person name="Morotomi M."/>
            <person name="Young S.K."/>
            <person name="Zeng Q."/>
            <person name="Gargeya S."/>
            <person name="Fitzgerald M."/>
            <person name="Haas B."/>
            <person name="Abouelleil A."/>
            <person name="Alvarado L."/>
            <person name="Arachchi H.M."/>
            <person name="Berlin A."/>
            <person name="Brown A."/>
            <person name="Chapman S.B."/>
            <person name="Dunbar C."/>
            <person name="Gearin G."/>
            <person name="Goldberg J."/>
            <person name="Griggs A."/>
            <person name="Gujja S."/>
            <person name="Heiman D."/>
            <person name="Howarth C."/>
            <person name="Lui A."/>
            <person name="MacDonald P.J.P."/>
            <person name="Montmayeur A."/>
            <person name="Murphy C."/>
            <person name="Neiman D."/>
            <person name="Pearson M."/>
            <person name="Priest M."/>
            <person name="Roberts A."/>
            <person name="Saif S."/>
            <person name="Shea T."/>
            <person name="Sisk P."/>
            <person name="Stolte C."/>
            <person name="Sykes S."/>
            <person name="Wortman J."/>
            <person name="Nusbaum C."/>
            <person name="Birren B."/>
        </authorList>
    </citation>
    <scope>NUCLEOTIDE SEQUENCE [LARGE SCALE GENOMIC DNA]</scope>
    <source>
        <strain evidence="1 2">YIT 11850</strain>
    </source>
</reference>
<name>H1CXZ8_9FIRM</name>